<comment type="catalytic activity">
    <reaction evidence="9 10">
        <text>L-cysteinyl-[protein] + hexadecanoyl-CoA = S-hexadecanoyl-L-cysteinyl-[protein] + CoA</text>
        <dbReference type="Rhea" id="RHEA:36683"/>
        <dbReference type="Rhea" id="RHEA-COMP:10131"/>
        <dbReference type="Rhea" id="RHEA-COMP:11032"/>
        <dbReference type="ChEBI" id="CHEBI:29950"/>
        <dbReference type="ChEBI" id="CHEBI:57287"/>
        <dbReference type="ChEBI" id="CHEBI:57379"/>
        <dbReference type="ChEBI" id="CHEBI:74151"/>
        <dbReference type="EC" id="2.3.1.225"/>
    </reaction>
</comment>
<evidence type="ECO:0000256" key="6">
    <source>
        <dbReference type="ARBA" id="ARBA00023139"/>
    </source>
</evidence>
<evidence type="ECO:0000256" key="9">
    <source>
        <dbReference type="ARBA" id="ARBA00048048"/>
    </source>
</evidence>
<feature type="transmembrane region" description="Helical" evidence="10">
    <location>
        <begin position="154"/>
        <end position="176"/>
    </location>
</feature>
<dbReference type="Proteomes" id="UP000016922">
    <property type="component" value="Unassembled WGS sequence"/>
</dbReference>
<feature type="compositionally biased region" description="Polar residues" evidence="11">
    <location>
        <begin position="428"/>
        <end position="443"/>
    </location>
</feature>
<dbReference type="InterPro" id="IPR039859">
    <property type="entry name" value="PFA4/ZDH16/20/ERF2-like"/>
</dbReference>
<dbReference type="Pfam" id="PF01529">
    <property type="entry name" value="DHHC"/>
    <property type="match status" value="1"/>
</dbReference>
<reference evidence="13 14" key="1">
    <citation type="journal article" date="2013" name="BMC Genomics">
        <title>Genomics-driven discovery of the pneumocandin biosynthetic gene cluster in the fungus Glarea lozoyensis.</title>
        <authorList>
            <person name="Chen L."/>
            <person name="Yue Q."/>
            <person name="Zhang X."/>
            <person name="Xiang M."/>
            <person name="Wang C."/>
            <person name="Li S."/>
            <person name="Che Y."/>
            <person name="Ortiz-Lopez F.J."/>
            <person name="Bills G.F."/>
            <person name="Liu X."/>
            <person name="An Z."/>
        </authorList>
    </citation>
    <scope>NUCLEOTIDE SEQUENCE [LARGE SCALE GENOMIC DNA]</scope>
    <source>
        <strain evidence="14">ATCC 20868 / MF5171</strain>
    </source>
</reference>
<evidence type="ECO:0000256" key="3">
    <source>
        <dbReference type="ARBA" id="ARBA00022692"/>
    </source>
</evidence>
<dbReference type="GeneID" id="19465629"/>
<dbReference type="eggNOG" id="KOG1315">
    <property type="taxonomic scope" value="Eukaryota"/>
</dbReference>
<gene>
    <name evidence="13" type="ORF">GLAREA_06576</name>
</gene>
<evidence type="ECO:0000259" key="12">
    <source>
        <dbReference type="Pfam" id="PF01529"/>
    </source>
</evidence>
<keyword evidence="14" id="KW-1185">Reference proteome</keyword>
<dbReference type="PANTHER" id="PTHR12246">
    <property type="entry name" value="PALMITOYLTRANSFERASE ZDHHC16"/>
    <property type="match status" value="1"/>
</dbReference>
<keyword evidence="6" id="KW-0564">Palmitate</keyword>
<comment type="domain">
    <text evidence="10">The DHHC domain is required for palmitoyltransferase activity.</text>
</comment>
<dbReference type="GO" id="GO:0016020">
    <property type="term" value="C:membrane"/>
    <property type="evidence" value="ECO:0007669"/>
    <property type="project" value="UniProtKB-SubCell"/>
</dbReference>
<dbReference type="RefSeq" id="XP_008078715.1">
    <property type="nucleotide sequence ID" value="XM_008080524.1"/>
</dbReference>
<keyword evidence="7" id="KW-0449">Lipoprotein</keyword>
<keyword evidence="5 10" id="KW-0472">Membrane</keyword>
<keyword evidence="2 10" id="KW-0808">Transferase</keyword>
<feature type="transmembrane region" description="Helical" evidence="10">
    <location>
        <begin position="12"/>
        <end position="35"/>
    </location>
</feature>
<dbReference type="PROSITE" id="PS50216">
    <property type="entry name" value="DHHC"/>
    <property type="match status" value="1"/>
</dbReference>
<dbReference type="EMBL" id="KE145357">
    <property type="protein sequence ID" value="EPE33563.1"/>
    <property type="molecule type" value="Genomic_DNA"/>
</dbReference>
<evidence type="ECO:0000313" key="14">
    <source>
        <dbReference type="Proteomes" id="UP000016922"/>
    </source>
</evidence>
<evidence type="ECO:0000256" key="10">
    <source>
        <dbReference type="RuleBase" id="RU079119"/>
    </source>
</evidence>
<feature type="transmembrane region" description="Helical" evidence="10">
    <location>
        <begin position="196"/>
        <end position="219"/>
    </location>
</feature>
<keyword evidence="8 10" id="KW-0012">Acyltransferase</keyword>
<dbReference type="OrthoDB" id="302728at2759"/>
<feature type="region of interest" description="Disordered" evidence="11">
    <location>
        <begin position="426"/>
        <end position="453"/>
    </location>
</feature>
<protein>
    <recommendedName>
        <fullName evidence="10">Palmitoyltransferase</fullName>
        <ecNumber evidence="10">2.3.1.225</ecNumber>
    </recommendedName>
</protein>
<feature type="region of interest" description="Disordered" evidence="11">
    <location>
        <begin position="266"/>
        <end position="287"/>
    </location>
</feature>
<organism evidence="13 14">
    <name type="scientific">Glarea lozoyensis (strain ATCC 20868 / MF5171)</name>
    <dbReference type="NCBI Taxonomy" id="1116229"/>
    <lineage>
        <taxon>Eukaryota</taxon>
        <taxon>Fungi</taxon>
        <taxon>Dikarya</taxon>
        <taxon>Ascomycota</taxon>
        <taxon>Pezizomycotina</taxon>
        <taxon>Leotiomycetes</taxon>
        <taxon>Helotiales</taxon>
        <taxon>Helotiaceae</taxon>
        <taxon>Glarea</taxon>
    </lineage>
</organism>
<keyword evidence="3 10" id="KW-0812">Transmembrane</keyword>
<name>S3E573_GLAL2</name>
<comment type="similarity">
    <text evidence="10">Belongs to the DHHC palmitoyltransferase family.</text>
</comment>
<dbReference type="AlphaFoldDB" id="S3E573"/>
<proteinExistence type="inferred from homology"/>
<evidence type="ECO:0000256" key="8">
    <source>
        <dbReference type="ARBA" id="ARBA00023315"/>
    </source>
</evidence>
<dbReference type="OMA" id="GEFRFCK"/>
<dbReference type="HOGENOM" id="CLU_024136_0_1_1"/>
<dbReference type="EC" id="2.3.1.225" evidence="10"/>
<evidence type="ECO:0000256" key="11">
    <source>
        <dbReference type="SAM" id="MobiDB-lite"/>
    </source>
</evidence>
<evidence type="ECO:0000256" key="5">
    <source>
        <dbReference type="ARBA" id="ARBA00023136"/>
    </source>
</evidence>
<dbReference type="InterPro" id="IPR001594">
    <property type="entry name" value="Palmitoyltrfase_DHHC"/>
</dbReference>
<feature type="domain" description="Palmitoyltransferase DHHC" evidence="12">
    <location>
        <begin position="106"/>
        <end position="232"/>
    </location>
</feature>
<accession>S3E573</accession>
<evidence type="ECO:0000313" key="13">
    <source>
        <dbReference type="EMBL" id="EPE33563.1"/>
    </source>
</evidence>
<dbReference type="STRING" id="1116229.S3E573"/>
<evidence type="ECO:0000256" key="1">
    <source>
        <dbReference type="ARBA" id="ARBA00004141"/>
    </source>
</evidence>
<comment type="subcellular location">
    <subcellularLocation>
        <location evidence="1">Membrane</location>
        <topology evidence="1">Multi-pass membrane protein</topology>
    </subcellularLocation>
</comment>
<evidence type="ECO:0000256" key="7">
    <source>
        <dbReference type="ARBA" id="ARBA00023288"/>
    </source>
</evidence>
<feature type="transmembrane region" description="Helical" evidence="10">
    <location>
        <begin position="47"/>
        <end position="65"/>
    </location>
</feature>
<sequence length="501" mass="56859">MPPRRWARKCERYCCLGATYFPLFFVYSLTTWAVWVEATIGFLPTKGSWIGNWTSLLGIALYVMLNWSYTRAVFTSPGTTTTANNGYSSLPTQAPPNATNFTVKSNGETRYCKKCQARKPDRAHHCSTCKTCVLKMDHHCPWLATCVGLRNYKFFLLFLIYTTIFCFVCFGVSATWVYREILNDGEYQESLMPVNYVMLAVISGIIGLVLAGFTGWHILLASRGQTTIECLEKTRYLSPLRKNLRNQHAPPGINGASEYIQHPVGEPGANIPEEPLERHNGGDYTRQQYDAYERQRARARYEEYLDEQDAEKLPSAFDLGWRANLLHLFGHNRALWAFPILTTTGNGWSWEPSPKWLAARENLARERDAQRNREHAAGWGEPVEPIPQKQVGAARHYVNSYPTRPQSKADRILGRMPEDYADADERTNNVSMQNLSPRGSNGQFDDVSEDEDELVQRTLDRAAASAWPQKVGLVTNTILGNTLSRQKDDSKAWVQYDDGVD</sequence>
<dbReference type="KEGG" id="glz:GLAREA_06576"/>
<keyword evidence="4 10" id="KW-1133">Transmembrane helix</keyword>
<evidence type="ECO:0000256" key="4">
    <source>
        <dbReference type="ARBA" id="ARBA00022989"/>
    </source>
</evidence>
<evidence type="ECO:0000256" key="2">
    <source>
        <dbReference type="ARBA" id="ARBA00022679"/>
    </source>
</evidence>
<dbReference type="GO" id="GO:0019706">
    <property type="term" value="F:protein-cysteine S-palmitoyltransferase activity"/>
    <property type="evidence" value="ECO:0007669"/>
    <property type="project" value="UniProtKB-EC"/>
</dbReference>